<dbReference type="GO" id="GO:0022857">
    <property type="term" value="F:transmembrane transporter activity"/>
    <property type="evidence" value="ECO:0007669"/>
    <property type="project" value="InterPro"/>
</dbReference>
<keyword evidence="2" id="KW-0813">Transport</keyword>
<reference evidence="8" key="2">
    <citation type="journal article" date="2020" name="Nat. Commun.">
        <title>Large-scale genome sequencing of mycorrhizal fungi provides insights into the early evolution of symbiotic traits.</title>
        <authorList>
            <person name="Miyauchi S."/>
            <person name="Kiss E."/>
            <person name="Kuo A."/>
            <person name="Drula E."/>
            <person name="Kohler A."/>
            <person name="Sanchez-Garcia M."/>
            <person name="Morin E."/>
            <person name="Andreopoulos B."/>
            <person name="Barry K.W."/>
            <person name="Bonito G."/>
            <person name="Buee M."/>
            <person name="Carver A."/>
            <person name="Chen C."/>
            <person name="Cichocki N."/>
            <person name="Clum A."/>
            <person name="Culley D."/>
            <person name="Crous P.W."/>
            <person name="Fauchery L."/>
            <person name="Girlanda M."/>
            <person name="Hayes R.D."/>
            <person name="Keri Z."/>
            <person name="LaButti K."/>
            <person name="Lipzen A."/>
            <person name="Lombard V."/>
            <person name="Magnuson J."/>
            <person name="Maillard F."/>
            <person name="Murat C."/>
            <person name="Nolan M."/>
            <person name="Ohm R.A."/>
            <person name="Pangilinan J."/>
            <person name="Pereira M.F."/>
            <person name="Perotto S."/>
            <person name="Peter M."/>
            <person name="Pfister S."/>
            <person name="Riley R."/>
            <person name="Sitrit Y."/>
            <person name="Stielow J.B."/>
            <person name="Szollosi G."/>
            <person name="Zifcakova L."/>
            <person name="Stursova M."/>
            <person name="Spatafora J.W."/>
            <person name="Tedersoo L."/>
            <person name="Vaario L.M."/>
            <person name="Yamada A."/>
            <person name="Yan M."/>
            <person name="Wang P."/>
            <person name="Xu J."/>
            <person name="Bruns T."/>
            <person name="Baldrian P."/>
            <person name="Vilgalys R."/>
            <person name="Dunand C."/>
            <person name="Henrissat B."/>
            <person name="Grigoriev I.V."/>
            <person name="Hibbett D."/>
            <person name="Nagy L.G."/>
            <person name="Martin F.M."/>
        </authorList>
    </citation>
    <scope>NUCLEOTIDE SEQUENCE</scope>
    <source>
        <strain evidence="8">Prilba</strain>
    </source>
</reference>
<dbReference type="PANTHER" id="PTHR23511">
    <property type="entry name" value="SYNAPTIC VESICLE GLYCOPROTEIN 2"/>
    <property type="match status" value="1"/>
</dbReference>
<evidence type="ECO:0000256" key="5">
    <source>
        <dbReference type="ARBA" id="ARBA00023136"/>
    </source>
</evidence>
<reference evidence="8" key="1">
    <citation type="submission" date="2019-10" db="EMBL/GenBank/DDBJ databases">
        <authorList>
            <consortium name="DOE Joint Genome Institute"/>
            <person name="Kuo A."/>
            <person name="Miyauchi S."/>
            <person name="Kiss E."/>
            <person name="Drula E."/>
            <person name="Kohler A."/>
            <person name="Sanchez-Garcia M."/>
            <person name="Andreopoulos B."/>
            <person name="Barry K.W."/>
            <person name="Bonito G."/>
            <person name="Buee M."/>
            <person name="Carver A."/>
            <person name="Chen C."/>
            <person name="Cichocki N."/>
            <person name="Clum A."/>
            <person name="Culley D."/>
            <person name="Crous P.W."/>
            <person name="Fauchery L."/>
            <person name="Girlanda M."/>
            <person name="Hayes R."/>
            <person name="Keri Z."/>
            <person name="LaButti K."/>
            <person name="Lipzen A."/>
            <person name="Lombard V."/>
            <person name="Magnuson J."/>
            <person name="Maillard F."/>
            <person name="Morin E."/>
            <person name="Murat C."/>
            <person name="Nolan M."/>
            <person name="Ohm R."/>
            <person name="Pangilinan J."/>
            <person name="Pereira M."/>
            <person name="Perotto S."/>
            <person name="Peter M."/>
            <person name="Riley R."/>
            <person name="Sitrit Y."/>
            <person name="Stielow B."/>
            <person name="Szollosi G."/>
            <person name="Zifcakova L."/>
            <person name="Stursova M."/>
            <person name="Spatafora J.W."/>
            <person name="Tedersoo L."/>
            <person name="Vaario L.-M."/>
            <person name="Yamada A."/>
            <person name="Yan M."/>
            <person name="Wang P."/>
            <person name="Xu J."/>
            <person name="Bruns T."/>
            <person name="Baldrian P."/>
            <person name="Vilgalys R."/>
            <person name="Henrissat B."/>
            <person name="Grigoriev I.V."/>
            <person name="Hibbett D."/>
            <person name="Nagy L.G."/>
            <person name="Martin F.M."/>
        </authorList>
    </citation>
    <scope>NUCLEOTIDE SEQUENCE</scope>
    <source>
        <strain evidence="8">Prilba</strain>
    </source>
</reference>
<dbReference type="GO" id="GO:0016020">
    <property type="term" value="C:membrane"/>
    <property type="evidence" value="ECO:0007669"/>
    <property type="project" value="UniProtKB-SubCell"/>
</dbReference>
<keyword evidence="3 6" id="KW-0812">Transmembrane</keyword>
<keyword evidence="9" id="KW-1185">Reference proteome</keyword>
<dbReference type="PANTHER" id="PTHR23511:SF5">
    <property type="entry name" value="MAJOR FACILITATOR-TYPE TRANSPORTER HXNZ-RELATED"/>
    <property type="match status" value="1"/>
</dbReference>
<evidence type="ECO:0000256" key="2">
    <source>
        <dbReference type="ARBA" id="ARBA00022448"/>
    </source>
</evidence>
<dbReference type="InterPro" id="IPR020846">
    <property type="entry name" value="MFS_dom"/>
</dbReference>
<feature type="domain" description="Major facilitator superfamily (MFS) profile" evidence="7">
    <location>
        <begin position="1"/>
        <end position="72"/>
    </location>
</feature>
<dbReference type="EMBL" id="WHVB01000035">
    <property type="protein sequence ID" value="KAF8467543.1"/>
    <property type="molecule type" value="Genomic_DNA"/>
</dbReference>
<organism evidence="8 9">
    <name type="scientific">Russula ochroleuca</name>
    <dbReference type="NCBI Taxonomy" id="152965"/>
    <lineage>
        <taxon>Eukaryota</taxon>
        <taxon>Fungi</taxon>
        <taxon>Dikarya</taxon>
        <taxon>Basidiomycota</taxon>
        <taxon>Agaricomycotina</taxon>
        <taxon>Agaricomycetes</taxon>
        <taxon>Russulales</taxon>
        <taxon>Russulaceae</taxon>
        <taxon>Russula</taxon>
    </lineage>
</organism>
<comment type="caution">
    <text evidence="8">The sequence shown here is derived from an EMBL/GenBank/DDBJ whole genome shotgun (WGS) entry which is preliminary data.</text>
</comment>
<dbReference type="OrthoDB" id="4139357at2759"/>
<gene>
    <name evidence="8" type="ORF">DFH94DRAFT_291392</name>
</gene>
<keyword evidence="5 6" id="KW-0472">Membrane</keyword>
<protein>
    <recommendedName>
        <fullName evidence="7">Major facilitator superfamily (MFS) profile domain-containing protein</fullName>
    </recommendedName>
</protein>
<name>A0A9P5MP38_9AGAM</name>
<dbReference type="AlphaFoldDB" id="A0A9P5MP38"/>
<evidence type="ECO:0000256" key="3">
    <source>
        <dbReference type="ARBA" id="ARBA00022692"/>
    </source>
</evidence>
<feature type="transmembrane region" description="Helical" evidence="6">
    <location>
        <begin position="20"/>
        <end position="37"/>
    </location>
</feature>
<sequence>MMFGAVGWGTCSDLKGRSVAFHATLFFTLLFVVASPLDATFPMLCIATFFLGSAIGGSLPTDGTLLLEHMPR</sequence>
<evidence type="ECO:0000313" key="8">
    <source>
        <dbReference type="EMBL" id="KAF8467543.1"/>
    </source>
</evidence>
<comment type="subcellular location">
    <subcellularLocation>
        <location evidence="1">Membrane</location>
        <topology evidence="1">Multi-pass membrane protein</topology>
    </subcellularLocation>
</comment>
<dbReference type="PROSITE" id="PS50850">
    <property type="entry name" value="MFS"/>
    <property type="match status" value="1"/>
</dbReference>
<evidence type="ECO:0000256" key="1">
    <source>
        <dbReference type="ARBA" id="ARBA00004141"/>
    </source>
</evidence>
<proteinExistence type="predicted"/>
<dbReference type="Gene3D" id="1.20.1250.20">
    <property type="entry name" value="MFS general substrate transporter like domains"/>
    <property type="match status" value="1"/>
</dbReference>
<evidence type="ECO:0000256" key="4">
    <source>
        <dbReference type="ARBA" id="ARBA00022989"/>
    </source>
</evidence>
<evidence type="ECO:0000256" key="6">
    <source>
        <dbReference type="SAM" id="Phobius"/>
    </source>
</evidence>
<dbReference type="SUPFAM" id="SSF103473">
    <property type="entry name" value="MFS general substrate transporter"/>
    <property type="match status" value="1"/>
</dbReference>
<evidence type="ECO:0000313" key="9">
    <source>
        <dbReference type="Proteomes" id="UP000759537"/>
    </source>
</evidence>
<dbReference type="InterPro" id="IPR036259">
    <property type="entry name" value="MFS_trans_sf"/>
</dbReference>
<accession>A0A9P5MP38</accession>
<evidence type="ECO:0000259" key="7">
    <source>
        <dbReference type="PROSITE" id="PS50850"/>
    </source>
</evidence>
<dbReference type="Proteomes" id="UP000759537">
    <property type="component" value="Unassembled WGS sequence"/>
</dbReference>
<feature type="transmembrane region" description="Helical" evidence="6">
    <location>
        <begin position="44"/>
        <end position="61"/>
    </location>
</feature>
<keyword evidence="4 6" id="KW-1133">Transmembrane helix</keyword>